<feature type="region of interest" description="Disordered" evidence="2">
    <location>
        <begin position="1"/>
        <end position="27"/>
    </location>
</feature>
<sequence length="408" mass="44644">MIGMLGRGDGYTLGPDGKPTASNPYANGTIQHAFRMPNTCQLQSQPSQTWFASHNSFNNGTNDGFVSTPINVNDSVINGAVTMGYYIEEDLPTLYSLAKQFPIADRWFSSALAPTFTNRMYLLAGTSMGITSDDQDQSKILPPRGTIVNELDKFNISYKDYVSAFPSGSSLEIIPLSDNQTAAANFKLFPEFFTDAAAGKLPRFSFLEPNYTDTSQENPQNVVKGDAFISDVVNAIGNSPLWLKTIFILTYDEHGGYFDHVIPPPALKPDNVLPLISPGETLYEGFQRYGFRVPTVVVSPYAKKDYVSSMVYDHTSILAFIEKKFNLPAMTSRDANANDMMDFIDVEAMERKRPTFPKMPRIAAPGNTTAALKCSLTGPGVIPPPGTTSPPPKDHGGNSGSNDHHNHQ</sequence>
<reference evidence="3 4" key="1">
    <citation type="submission" date="2014-04" db="EMBL/GenBank/DDBJ databases">
        <authorList>
            <consortium name="DOE Joint Genome Institute"/>
            <person name="Kuo A."/>
            <person name="Tarkka M."/>
            <person name="Buscot F."/>
            <person name="Kohler A."/>
            <person name="Nagy L.G."/>
            <person name="Floudas D."/>
            <person name="Copeland A."/>
            <person name="Barry K.W."/>
            <person name="Cichocki N."/>
            <person name="Veneault-Fourrey C."/>
            <person name="LaButti K."/>
            <person name="Lindquist E.A."/>
            <person name="Lipzen A."/>
            <person name="Lundell T."/>
            <person name="Morin E."/>
            <person name="Murat C."/>
            <person name="Sun H."/>
            <person name="Tunlid A."/>
            <person name="Henrissat B."/>
            <person name="Grigoriev I.V."/>
            <person name="Hibbett D.S."/>
            <person name="Martin F."/>
            <person name="Nordberg H.P."/>
            <person name="Cantor M.N."/>
            <person name="Hua S.X."/>
        </authorList>
    </citation>
    <scope>NUCLEOTIDE SEQUENCE [LARGE SCALE GENOMIC DNA]</scope>
    <source>
        <strain evidence="3 4">F 1598</strain>
    </source>
</reference>
<reference evidence="4" key="2">
    <citation type="submission" date="2015-01" db="EMBL/GenBank/DDBJ databases">
        <title>Evolutionary Origins and Diversification of the Mycorrhizal Mutualists.</title>
        <authorList>
            <consortium name="DOE Joint Genome Institute"/>
            <consortium name="Mycorrhizal Genomics Consortium"/>
            <person name="Kohler A."/>
            <person name="Kuo A."/>
            <person name="Nagy L.G."/>
            <person name="Floudas D."/>
            <person name="Copeland A."/>
            <person name="Barry K.W."/>
            <person name="Cichocki N."/>
            <person name="Veneault-Fourrey C."/>
            <person name="LaButti K."/>
            <person name="Lindquist E.A."/>
            <person name="Lipzen A."/>
            <person name="Lundell T."/>
            <person name="Morin E."/>
            <person name="Murat C."/>
            <person name="Riley R."/>
            <person name="Ohm R."/>
            <person name="Sun H."/>
            <person name="Tunlid A."/>
            <person name="Henrissat B."/>
            <person name="Grigoriev I.V."/>
            <person name="Hibbett D.S."/>
            <person name="Martin F."/>
        </authorList>
    </citation>
    <scope>NUCLEOTIDE SEQUENCE [LARGE SCALE GENOMIC DNA]</scope>
    <source>
        <strain evidence="4">F 1598</strain>
    </source>
</reference>
<keyword evidence="1" id="KW-0378">Hydrolase</keyword>
<dbReference type="AlphaFoldDB" id="A0A0C3B4W0"/>
<dbReference type="GO" id="GO:0009395">
    <property type="term" value="P:phospholipid catabolic process"/>
    <property type="evidence" value="ECO:0007669"/>
    <property type="project" value="TreeGrafter"/>
</dbReference>
<gene>
    <name evidence="3" type="ORF">PILCRDRAFT_821698</name>
</gene>
<feature type="region of interest" description="Disordered" evidence="2">
    <location>
        <begin position="375"/>
        <end position="408"/>
    </location>
</feature>
<name>A0A0C3B4W0_PILCF</name>
<accession>A0A0C3B4W0</accession>
<evidence type="ECO:0000256" key="1">
    <source>
        <dbReference type="ARBA" id="ARBA00022801"/>
    </source>
</evidence>
<evidence type="ECO:0008006" key="5">
    <source>
        <dbReference type="Google" id="ProtNLM"/>
    </source>
</evidence>
<dbReference type="InterPro" id="IPR017850">
    <property type="entry name" value="Alkaline_phosphatase_core_sf"/>
</dbReference>
<dbReference type="PANTHER" id="PTHR31956:SF1">
    <property type="entry name" value="NON-SPECIFIC PHOSPHOLIPASE C1"/>
    <property type="match status" value="1"/>
</dbReference>
<feature type="compositionally biased region" description="Gly residues" evidence="2">
    <location>
        <begin position="1"/>
        <end position="11"/>
    </location>
</feature>
<dbReference type="STRING" id="765440.A0A0C3B4W0"/>
<dbReference type="Gene3D" id="3.40.720.10">
    <property type="entry name" value="Alkaline Phosphatase, subunit A"/>
    <property type="match status" value="2"/>
</dbReference>
<proteinExistence type="predicted"/>
<organism evidence="3 4">
    <name type="scientific">Piloderma croceum (strain F 1598)</name>
    <dbReference type="NCBI Taxonomy" id="765440"/>
    <lineage>
        <taxon>Eukaryota</taxon>
        <taxon>Fungi</taxon>
        <taxon>Dikarya</taxon>
        <taxon>Basidiomycota</taxon>
        <taxon>Agaricomycotina</taxon>
        <taxon>Agaricomycetes</taxon>
        <taxon>Agaricomycetidae</taxon>
        <taxon>Atheliales</taxon>
        <taxon>Atheliaceae</taxon>
        <taxon>Piloderma</taxon>
    </lineage>
</organism>
<dbReference type="SUPFAM" id="SSF53649">
    <property type="entry name" value="Alkaline phosphatase-like"/>
    <property type="match status" value="1"/>
</dbReference>
<dbReference type="OrthoDB" id="5135119at2759"/>
<protein>
    <recommendedName>
        <fullName evidence="5">Phosphoesterase</fullName>
    </recommendedName>
</protein>
<feature type="compositionally biased region" description="Basic and acidic residues" evidence="2">
    <location>
        <begin position="392"/>
        <end position="408"/>
    </location>
</feature>
<keyword evidence="4" id="KW-1185">Reference proteome</keyword>
<dbReference type="InterPro" id="IPR007312">
    <property type="entry name" value="Phosphoesterase"/>
</dbReference>
<evidence type="ECO:0000256" key="2">
    <source>
        <dbReference type="SAM" id="MobiDB-lite"/>
    </source>
</evidence>
<dbReference type="InParanoid" id="A0A0C3B4W0"/>
<dbReference type="EMBL" id="KN833000">
    <property type="protein sequence ID" value="KIM81243.1"/>
    <property type="molecule type" value="Genomic_DNA"/>
</dbReference>
<evidence type="ECO:0000313" key="3">
    <source>
        <dbReference type="EMBL" id="KIM81243.1"/>
    </source>
</evidence>
<dbReference type="PANTHER" id="PTHR31956">
    <property type="entry name" value="NON-SPECIFIC PHOSPHOLIPASE C4-RELATED"/>
    <property type="match status" value="1"/>
</dbReference>
<feature type="compositionally biased region" description="Pro residues" evidence="2">
    <location>
        <begin position="381"/>
        <end position="391"/>
    </location>
</feature>
<dbReference type="GO" id="GO:0042578">
    <property type="term" value="F:phosphoric ester hydrolase activity"/>
    <property type="evidence" value="ECO:0007669"/>
    <property type="project" value="UniProtKB-ARBA"/>
</dbReference>
<evidence type="ECO:0000313" key="4">
    <source>
        <dbReference type="Proteomes" id="UP000054166"/>
    </source>
</evidence>
<dbReference type="Pfam" id="PF04185">
    <property type="entry name" value="Phosphoesterase"/>
    <property type="match status" value="1"/>
</dbReference>
<dbReference type="HOGENOM" id="CLU_029943_2_1_1"/>
<dbReference type="Proteomes" id="UP000054166">
    <property type="component" value="Unassembled WGS sequence"/>
</dbReference>